<dbReference type="SUPFAM" id="SSF53474">
    <property type="entry name" value="alpha/beta-Hydrolases"/>
    <property type="match status" value="1"/>
</dbReference>
<evidence type="ECO:0000313" key="5">
    <source>
        <dbReference type="Proteomes" id="UP001596283"/>
    </source>
</evidence>
<dbReference type="RefSeq" id="WP_164510476.1">
    <property type="nucleotide sequence ID" value="NZ_JBHSSI010000022.1"/>
</dbReference>
<dbReference type="Gene3D" id="3.40.50.1820">
    <property type="entry name" value="alpha/beta hydrolase"/>
    <property type="match status" value="1"/>
</dbReference>
<feature type="region of interest" description="Disordered" evidence="2">
    <location>
        <begin position="25"/>
        <end position="55"/>
    </location>
</feature>
<keyword evidence="5" id="KW-1185">Reference proteome</keyword>
<evidence type="ECO:0000256" key="3">
    <source>
        <dbReference type="SAM" id="SignalP"/>
    </source>
</evidence>
<evidence type="ECO:0000256" key="2">
    <source>
        <dbReference type="SAM" id="MobiDB-lite"/>
    </source>
</evidence>
<proteinExistence type="predicted"/>
<dbReference type="InterPro" id="IPR029058">
    <property type="entry name" value="AB_hydrolase_fold"/>
</dbReference>
<name>A0ABW1TEN7_9LACO</name>
<dbReference type="Pfam" id="PF00756">
    <property type="entry name" value="Esterase"/>
    <property type="match status" value="1"/>
</dbReference>
<gene>
    <name evidence="4" type="ORF">ACFP1C_02855</name>
</gene>
<reference evidence="5" key="1">
    <citation type="journal article" date="2019" name="Int. J. Syst. Evol. Microbiol.">
        <title>The Global Catalogue of Microorganisms (GCM) 10K type strain sequencing project: providing services to taxonomists for standard genome sequencing and annotation.</title>
        <authorList>
            <consortium name="The Broad Institute Genomics Platform"/>
            <consortium name="The Broad Institute Genome Sequencing Center for Infectious Disease"/>
            <person name="Wu L."/>
            <person name="Ma J."/>
        </authorList>
    </citation>
    <scope>NUCLEOTIDE SEQUENCE [LARGE SCALE GENOMIC DNA]</scope>
    <source>
        <strain evidence="5">CCM 8908</strain>
    </source>
</reference>
<dbReference type="EMBL" id="JBHSSI010000022">
    <property type="protein sequence ID" value="MFC6259876.1"/>
    <property type="molecule type" value="Genomic_DNA"/>
</dbReference>
<sequence>MHHFRRFGLLLAAIVLTGTLVACGKSSTKNATSSSATSSSASSTSTKSDTNDAATTPSLKSVLKQVESKYIQLTYTDPKTGVKLAYNLYVPDNYNKNKSYPLITFIHDDSIVGKSTKSALTQGYGGVIWATKAEQKKHASFVLVPAFKKSTVAGGMGQSGSSVVKSQVNTYLDLLASLQKKYSIDNKRLYATGQSMGCMTMLYLNATHPNLFAASLYVSGQWDVSQLKALRKQKFFYIVAGGDSQATSGQTSLITSFKKNSISYTNATWNATWSTKKLNTAANKSISQNKDRNFVTWTKGSVLTGSSQTMEHMASFDHGYTVPAVRDWLFNQSK</sequence>
<feature type="signal peptide" evidence="3">
    <location>
        <begin position="1"/>
        <end position="22"/>
    </location>
</feature>
<dbReference type="InterPro" id="IPR050955">
    <property type="entry name" value="Plant_Biomass_Hydrol_Est"/>
</dbReference>
<dbReference type="PANTHER" id="PTHR43037:SF1">
    <property type="entry name" value="BLL1128 PROTEIN"/>
    <property type="match status" value="1"/>
</dbReference>
<accession>A0ABW1TEN7</accession>
<dbReference type="PROSITE" id="PS51257">
    <property type="entry name" value="PROKAR_LIPOPROTEIN"/>
    <property type="match status" value="1"/>
</dbReference>
<feature type="compositionally biased region" description="Low complexity" evidence="2">
    <location>
        <begin position="26"/>
        <end position="55"/>
    </location>
</feature>
<protein>
    <submittedName>
        <fullName evidence="4">Alpha/beta hydrolase-fold protein</fullName>
    </submittedName>
</protein>
<feature type="chain" id="PRO_5045574970" evidence="3">
    <location>
        <begin position="23"/>
        <end position="334"/>
    </location>
</feature>
<dbReference type="GO" id="GO:0016787">
    <property type="term" value="F:hydrolase activity"/>
    <property type="evidence" value="ECO:0007669"/>
    <property type="project" value="UniProtKB-KW"/>
</dbReference>
<dbReference type="Proteomes" id="UP001596283">
    <property type="component" value="Unassembled WGS sequence"/>
</dbReference>
<evidence type="ECO:0000313" key="4">
    <source>
        <dbReference type="EMBL" id="MFC6259876.1"/>
    </source>
</evidence>
<keyword evidence="1 3" id="KW-0732">Signal</keyword>
<keyword evidence="4" id="KW-0378">Hydrolase</keyword>
<evidence type="ECO:0000256" key="1">
    <source>
        <dbReference type="ARBA" id="ARBA00022729"/>
    </source>
</evidence>
<comment type="caution">
    <text evidence="4">The sequence shown here is derived from an EMBL/GenBank/DDBJ whole genome shotgun (WGS) entry which is preliminary data.</text>
</comment>
<dbReference type="PANTHER" id="PTHR43037">
    <property type="entry name" value="UNNAMED PRODUCT-RELATED"/>
    <property type="match status" value="1"/>
</dbReference>
<organism evidence="4 5">
    <name type="scientific">Levilactobacillus fujinensis</name>
    <dbReference type="NCBI Taxonomy" id="2486024"/>
    <lineage>
        <taxon>Bacteria</taxon>
        <taxon>Bacillati</taxon>
        <taxon>Bacillota</taxon>
        <taxon>Bacilli</taxon>
        <taxon>Lactobacillales</taxon>
        <taxon>Lactobacillaceae</taxon>
        <taxon>Levilactobacillus</taxon>
    </lineage>
</organism>
<dbReference type="InterPro" id="IPR000801">
    <property type="entry name" value="Esterase-like"/>
</dbReference>